<evidence type="ECO:0000313" key="3">
    <source>
        <dbReference type="Proteomes" id="UP000076744"/>
    </source>
</evidence>
<dbReference type="Gene3D" id="1.10.510.10">
    <property type="entry name" value="Transferase(Phosphotransferase) domain 1"/>
    <property type="match status" value="1"/>
</dbReference>
<reference evidence="2 3" key="1">
    <citation type="journal article" date="2016" name="Genome Biol. Evol.">
        <title>Divergent and convergent evolution of fungal pathogenicity.</title>
        <authorList>
            <person name="Shang Y."/>
            <person name="Xiao G."/>
            <person name="Zheng P."/>
            <person name="Cen K."/>
            <person name="Zhan S."/>
            <person name="Wang C."/>
        </authorList>
    </citation>
    <scope>NUCLEOTIDE SEQUENCE [LARGE SCALE GENOMIC DNA]</scope>
    <source>
        <strain evidence="2 3">ARSEF 2679</strain>
    </source>
</reference>
<proteinExistence type="predicted"/>
<keyword evidence="2" id="KW-0418">Kinase</keyword>
<organism evidence="2 3">
    <name type="scientific">Cordyceps fumosorosea (strain ARSEF 2679)</name>
    <name type="common">Isaria fumosorosea</name>
    <dbReference type="NCBI Taxonomy" id="1081104"/>
    <lineage>
        <taxon>Eukaryota</taxon>
        <taxon>Fungi</taxon>
        <taxon>Dikarya</taxon>
        <taxon>Ascomycota</taxon>
        <taxon>Pezizomycotina</taxon>
        <taxon>Sordariomycetes</taxon>
        <taxon>Hypocreomycetidae</taxon>
        <taxon>Hypocreales</taxon>
        <taxon>Cordycipitaceae</taxon>
        <taxon>Cordyceps</taxon>
    </lineage>
</organism>
<dbReference type="EMBL" id="AZHB01000026">
    <property type="protein sequence ID" value="OAA55086.1"/>
    <property type="molecule type" value="Genomic_DNA"/>
</dbReference>
<name>A0A167N3F8_CORFA</name>
<accession>A0A167N3F8</accession>
<dbReference type="OrthoDB" id="4867990at2759"/>
<dbReference type="SUPFAM" id="SSF56112">
    <property type="entry name" value="Protein kinase-like (PK-like)"/>
    <property type="match status" value="1"/>
</dbReference>
<dbReference type="RefSeq" id="XP_018701096.1">
    <property type="nucleotide sequence ID" value="XM_018851610.1"/>
</dbReference>
<dbReference type="Proteomes" id="UP000076744">
    <property type="component" value="Unassembled WGS sequence"/>
</dbReference>
<gene>
    <name evidence="2" type="ORF">ISF_08007</name>
</gene>
<dbReference type="InterPro" id="IPR000719">
    <property type="entry name" value="Prot_kinase_dom"/>
</dbReference>
<evidence type="ECO:0000259" key="1">
    <source>
        <dbReference type="PROSITE" id="PS50011"/>
    </source>
</evidence>
<keyword evidence="3" id="KW-1185">Reference proteome</keyword>
<dbReference type="AlphaFoldDB" id="A0A167N3F8"/>
<protein>
    <submittedName>
        <fullName evidence="2">Protein kinase domain-containing protein</fullName>
    </submittedName>
</protein>
<dbReference type="GO" id="GO:0004672">
    <property type="term" value="F:protein kinase activity"/>
    <property type="evidence" value="ECO:0007669"/>
    <property type="project" value="InterPro"/>
</dbReference>
<dbReference type="PROSITE" id="PS50011">
    <property type="entry name" value="PROTEIN_KINASE_DOM"/>
    <property type="match status" value="1"/>
</dbReference>
<sequence>MLHAIADTGILESFGKEDMAIPSPPKYVDGAPVYKSRHFGLPDDFGRIVLSNFGEMVQGDVKRKHNAQPDVYRSPEVTLKAAWSYPIDTWNVGAMMCLLIPKRTLFAASRSLFYLKGPVLSLRTL</sequence>
<feature type="domain" description="Protein kinase" evidence="1">
    <location>
        <begin position="1"/>
        <end position="125"/>
    </location>
</feature>
<dbReference type="STRING" id="1081104.A0A167N3F8"/>
<dbReference type="InterPro" id="IPR011009">
    <property type="entry name" value="Kinase-like_dom_sf"/>
</dbReference>
<dbReference type="GeneID" id="30024299"/>
<comment type="caution">
    <text evidence="2">The sequence shown here is derived from an EMBL/GenBank/DDBJ whole genome shotgun (WGS) entry which is preliminary data.</text>
</comment>
<evidence type="ECO:0000313" key="2">
    <source>
        <dbReference type="EMBL" id="OAA55086.1"/>
    </source>
</evidence>
<dbReference type="GO" id="GO:0005524">
    <property type="term" value="F:ATP binding"/>
    <property type="evidence" value="ECO:0007669"/>
    <property type="project" value="InterPro"/>
</dbReference>
<keyword evidence="2" id="KW-0808">Transferase</keyword>